<evidence type="ECO:0000313" key="2">
    <source>
        <dbReference type="EMBL" id="SDM46696.1"/>
    </source>
</evidence>
<dbReference type="SUPFAM" id="SSF52540">
    <property type="entry name" value="P-loop containing nucleoside triphosphate hydrolases"/>
    <property type="match status" value="1"/>
</dbReference>
<evidence type="ECO:0000313" key="3">
    <source>
        <dbReference type="Proteomes" id="UP000199476"/>
    </source>
</evidence>
<name>A0A1G9TG41_9FIRM</name>
<dbReference type="Gene3D" id="3.40.50.300">
    <property type="entry name" value="P-loop containing nucleotide triphosphate hydrolases"/>
    <property type="match status" value="1"/>
</dbReference>
<dbReference type="InterPro" id="IPR018711">
    <property type="entry name" value="NAGPA"/>
</dbReference>
<sequence>MMLGITAEGELGIIAVEGRSLAVDSAGNCDGMSTEIGMSAGATLSELAELARKQGYYYALNLDGGGSANLLYAGEPLIERAALMGQEYVTHDQEETMSLSDRVVVMNQGEIKQIGTPK</sequence>
<dbReference type="Pfam" id="PF09992">
    <property type="entry name" value="NAGPA"/>
    <property type="match status" value="1"/>
</dbReference>
<organism evidence="2 3">
    <name type="scientific">Halarsenatibacter silvermanii</name>
    <dbReference type="NCBI Taxonomy" id="321763"/>
    <lineage>
        <taxon>Bacteria</taxon>
        <taxon>Bacillati</taxon>
        <taxon>Bacillota</taxon>
        <taxon>Clostridia</taxon>
        <taxon>Halanaerobiales</taxon>
        <taxon>Halarsenatibacteraceae</taxon>
        <taxon>Halarsenatibacter</taxon>
    </lineage>
</organism>
<protein>
    <recommendedName>
        <fullName evidence="1">Phosphodiester glycosidase domain-containing protein</fullName>
    </recommendedName>
</protein>
<dbReference type="EMBL" id="FNGO01000039">
    <property type="protein sequence ID" value="SDM46696.1"/>
    <property type="molecule type" value="Genomic_DNA"/>
</dbReference>
<reference evidence="2 3" key="1">
    <citation type="submission" date="2016-10" db="EMBL/GenBank/DDBJ databases">
        <authorList>
            <person name="de Groot N.N."/>
        </authorList>
    </citation>
    <scope>NUCLEOTIDE SEQUENCE [LARGE SCALE GENOMIC DNA]</scope>
    <source>
        <strain evidence="2 3">SLAS-1</strain>
    </source>
</reference>
<dbReference type="Proteomes" id="UP000199476">
    <property type="component" value="Unassembled WGS sequence"/>
</dbReference>
<accession>A0A1G9TG41</accession>
<dbReference type="InterPro" id="IPR027417">
    <property type="entry name" value="P-loop_NTPase"/>
</dbReference>
<evidence type="ECO:0000259" key="1">
    <source>
        <dbReference type="Pfam" id="PF09992"/>
    </source>
</evidence>
<dbReference type="AlphaFoldDB" id="A0A1G9TG41"/>
<gene>
    <name evidence="2" type="ORF">SAMN04488692_1397</name>
</gene>
<proteinExistence type="predicted"/>
<feature type="domain" description="Phosphodiester glycosidase" evidence="1">
    <location>
        <begin position="3"/>
        <end position="76"/>
    </location>
</feature>
<keyword evidence="3" id="KW-1185">Reference proteome</keyword>